<evidence type="ECO:0000256" key="8">
    <source>
        <dbReference type="SAM" id="Phobius"/>
    </source>
</evidence>
<organism evidence="9 10">
    <name type="scientific">Paludibaculum fermentans</name>
    <dbReference type="NCBI Taxonomy" id="1473598"/>
    <lineage>
        <taxon>Bacteria</taxon>
        <taxon>Pseudomonadati</taxon>
        <taxon>Acidobacteriota</taxon>
        <taxon>Terriglobia</taxon>
        <taxon>Bryobacterales</taxon>
        <taxon>Bryobacteraceae</taxon>
        <taxon>Paludibaculum</taxon>
    </lineage>
</organism>
<reference evidence="9 10" key="1">
    <citation type="submission" date="2020-10" db="EMBL/GenBank/DDBJ databases">
        <title>Complete genome sequence of Paludibaculum fermentans P105T, a facultatively anaerobic acidobacterium capable of dissimilatory Fe(III) reduction.</title>
        <authorList>
            <person name="Dedysh S.N."/>
            <person name="Beletsky A.V."/>
            <person name="Kulichevskaya I.S."/>
            <person name="Mardanov A.V."/>
            <person name="Ravin N.V."/>
        </authorList>
    </citation>
    <scope>NUCLEOTIDE SEQUENCE [LARGE SCALE GENOMIC DNA]</scope>
    <source>
        <strain evidence="9 10">P105</strain>
    </source>
</reference>
<accession>A0A7S7SN16</accession>
<evidence type="ECO:0000256" key="5">
    <source>
        <dbReference type="ARBA" id="ARBA00022989"/>
    </source>
</evidence>
<dbReference type="PANTHER" id="PTHR43266:SF2">
    <property type="entry name" value="MAJOR FACILITATOR SUPERFAMILY (MFS) PROFILE DOMAIN-CONTAINING PROTEIN"/>
    <property type="match status" value="1"/>
</dbReference>
<dbReference type="Gene3D" id="1.20.1250.20">
    <property type="entry name" value="MFS general substrate transporter like domains"/>
    <property type="match status" value="1"/>
</dbReference>
<feature type="transmembrane region" description="Helical" evidence="8">
    <location>
        <begin position="167"/>
        <end position="189"/>
    </location>
</feature>
<dbReference type="SUPFAM" id="SSF103473">
    <property type="entry name" value="MFS general substrate transporter"/>
    <property type="match status" value="1"/>
</dbReference>
<evidence type="ECO:0000256" key="4">
    <source>
        <dbReference type="ARBA" id="ARBA00022692"/>
    </source>
</evidence>
<dbReference type="PANTHER" id="PTHR43266">
    <property type="entry name" value="MACROLIDE-EFFLUX PROTEIN"/>
    <property type="match status" value="1"/>
</dbReference>
<dbReference type="GO" id="GO:0022857">
    <property type="term" value="F:transmembrane transporter activity"/>
    <property type="evidence" value="ECO:0007669"/>
    <property type="project" value="InterPro"/>
</dbReference>
<evidence type="ECO:0000313" key="9">
    <source>
        <dbReference type="EMBL" id="QOY91912.1"/>
    </source>
</evidence>
<sequence length="430" mass="46643">MSGFVDILRTNRNYRNCWLGQIVSEIGDHFNSIAVLSLALHLTGSGATVGAVMIARVLPSILAGPIAGLVLDRMDRRKIMVASDLLRCVVALLHILLLTYRETWLLYVLSGLLMFASPFFNSGRSAILPRIASREELHSANALTQTTSWLTLSIGTMLGGISTGALGYRWAFVANALSFLCSAIAIWSLKSPEGHFRPLRDVSAAKRQSNYQEFREGLRYMSTRPLILGIALLGVGWATGGGAAQVLFTLFGEVVFKAGPKGIGLIWSFAGIGLVAGGMLGHRLGPKYTFERYKHAVTIAFFLHGLCYVIFSVMPEIWGAMIFIAFSRVAMGFNSVLNRTILLLHIPDGLRGRVFTTVETMANAVMMLSMGAAGVASTHFSPREIGVVAGGLSASTALFWAWANAAGKLTEPEQDWQEPKREFSEPVTPA</sequence>
<keyword evidence="2" id="KW-0813">Transport</keyword>
<keyword evidence="3" id="KW-1003">Cell membrane</keyword>
<feature type="transmembrane region" description="Helical" evidence="8">
    <location>
        <begin position="293"/>
        <end position="311"/>
    </location>
</feature>
<protein>
    <submittedName>
        <fullName evidence="9">MFS transporter</fullName>
    </submittedName>
</protein>
<dbReference type="EMBL" id="CP063849">
    <property type="protein sequence ID" value="QOY91912.1"/>
    <property type="molecule type" value="Genomic_DNA"/>
</dbReference>
<comment type="subcellular location">
    <subcellularLocation>
        <location evidence="1">Cell membrane</location>
        <topology evidence="1">Multi-pass membrane protein</topology>
    </subcellularLocation>
</comment>
<proteinExistence type="predicted"/>
<evidence type="ECO:0000313" key="10">
    <source>
        <dbReference type="Proteomes" id="UP000593892"/>
    </source>
</evidence>
<keyword evidence="10" id="KW-1185">Reference proteome</keyword>
<evidence type="ECO:0000256" key="2">
    <source>
        <dbReference type="ARBA" id="ARBA00022448"/>
    </source>
</evidence>
<dbReference type="Proteomes" id="UP000593892">
    <property type="component" value="Chromosome"/>
</dbReference>
<feature type="region of interest" description="Disordered" evidence="7">
    <location>
        <begin position="410"/>
        <end position="430"/>
    </location>
</feature>
<feature type="transmembrane region" description="Helical" evidence="8">
    <location>
        <begin position="226"/>
        <end position="251"/>
    </location>
</feature>
<dbReference type="AlphaFoldDB" id="A0A7S7SN16"/>
<dbReference type="Pfam" id="PF07690">
    <property type="entry name" value="MFS_1"/>
    <property type="match status" value="1"/>
</dbReference>
<dbReference type="CDD" id="cd06173">
    <property type="entry name" value="MFS_MefA_like"/>
    <property type="match status" value="1"/>
</dbReference>
<keyword evidence="5 8" id="KW-1133">Transmembrane helix</keyword>
<dbReference type="GO" id="GO:0005886">
    <property type="term" value="C:plasma membrane"/>
    <property type="evidence" value="ECO:0007669"/>
    <property type="project" value="UniProtKB-SubCell"/>
</dbReference>
<keyword evidence="6 8" id="KW-0472">Membrane</keyword>
<feature type="transmembrane region" description="Helical" evidence="8">
    <location>
        <begin position="263"/>
        <end position="281"/>
    </location>
</feature>
<evidence type="ECO:0000256" key="3">
    <source>
        <dbReference type="ARBA" id="ARBA00022475"/>
    </source>
</evidence>
<dbReference type="KEGG" id="pfer:IRI77_04400"/>
<evidence type="ECO:0000256" key="7">
    <source>
        <dbReference type="SAM" id="MobiDB-lite"/>
    </source>
</evidence>
<evidence type="ECO:0000256" key="6">
    <source>
        <dbReference type="ARBA" id="ARBA00023136"/>
    </source>
</evidence>
<name>A0A7S7SN16_PALFE</name>
<dbReference type="InterPro" id="IPR036259">
    <property type="entry name" value="MFS_trans_sf"/>
</dbReference>
<keyword evidence="4 8" id="KW-0812">Transmembrane</keyword>
<gene>
    <name evidence="9" type="ORF">IRI77_04400</name>
</gene>
<evidence type="ECO:0000256" key="1">
    <source>
        <dbReference type="ARBA" id="ARBA00004651"/>
    </source>
</evidence>
<dbReference type="InterPro" id="IPR011701">
    <property type="entry name" value="MFS"/>
</dbReference>